<name>A0ABU1IS95_9BACL</name>
<proteinExistence type="predicted"/>
<evidence type="ECO:0008006" key="4">
    <source>
        <dbReference type="Google" id="ProtNLM"/>
    </source>
</evidence>
<feature type="transmembrane region" description="Helical" evidence="1">
    <location>
        <begin position="49"/>
        <end position="70"/>
    </location>
</feature>
<dbReference type="EMBL" id="JAVDQG010000010">
    <property type="protein sequence ID" value="MDR6227571.1"/>
    <property type="molecule type" value="Genomic_DNA"/>
</dbReference>
<accession>A0ABU1IS95</accession>
<evidence type="ECO:0000256" key="1">
    <source>
        <dbReference type="SAM" id="Phobius"/>
    </source>
</evidence>
<keyword evidence="1" id="KW-0812">Transmembrane</keyword>
<keyword evidence="1" id="KW-1133">Transmembrane helix</keyword>
<feature type="transmembrane region" description="Helical" evidence="1">
    <location>
        <begin position="26"/>
        <end position="43"/>
    </location>
</feature>
<dbReference type="Proteomes" id="UP001185012">
    <property type="component" value="Unassembled WGS sequence"/>
</dbReference>
<keyword evidence="1" id="KW-0472">Membrane</keyword>
<protein>
    <recommendedName>
        <fullName evidence="4">PrgI family protein</fullName>
    </recommendedName>
</protein>
<sequence length="146" mass="17145">MAIRPVRDERTPYSVLLYRKNRTLRLAEIGFFLTGLLVVLPLFENLRSVSFMLTVLGWGGVVMGMVPAIWRVWKRPRYVLYEDRLVIHWGRRRDEVPLHQVKPTYDLPNQYDIRGKKQALLVTDPFLEDLAAQLELNKRGLKRRGS</sequence>
<keyword evidence="3" id="KW-1185">Reference proteome</keyword>
<reference evidence="2 3" key="1">
    <citation type="submission" date="2023-07" db="EMBL/GenBank/DDBJ databases">
        <title>Genomic Encyclopedia of Type Strains, Phase IV (KMG-IV): sequencing the most valuable type-strain genomes for metagenomic binning, comparative biology and taxonomic classification.</title>
        <authorList>
            <person name="Goeker M."/>
        </authorList>
    </citation>
    <scope>NUCLEOTIDE SEQUENCE [LARGE SCALE GENOMIC DNA]</scope>
    <source>
        <strain evidence="2 3">DSM 45903</strain>
    </source>
</reference>
<dbReference type="RefSeq" id="WP_309868663.1">
    <property type="nucleotide sequence ID" value="NZ_JAVDQG010000010.1"/>
</dbReference>
<gene>
    <name evidence="2" type="ORF">JOE21_003594</name>
</gene>
<comment type="caution">
    <text evidence="2">The sequence shown here is derived from an EMBL/GenBank/DDBJ whole genome shotgun (WGS) entry which is preliminary data.</text>
</comment>
<evidence type="ECO:0000313" key="2">
    <source>
        <dbReference type="EMBL" id="MDR6227571.1"/>
    </source>
</evidence>
<evidence type="ECO:0000313" key="3">
    <source>
        <dbReference type="Proteomes" id="UP001185012"/>
    </source>
</evidence>
<organism evidence="2 3">
    <name type="scientific">Desmospora profundinema</name>
    <dbReference type="NCBI Taxonomy" id="1571184"/>
    <lineage>
        <taxon>Bacteria</taxon>
        <taxon>Bacillati</taxon>
        <taxon>Bacillota</taxon>
        <taxon>Bacilli</taxon>
        <taxon>Bacillales</taxon>
        <taxon>Thermoactinomycetaceae</taxon>
        <taxon>Desmospora</taxon>
    </lineage>
</organism>